<keyword evidence="3" id="KW-1185">Reference proteome</keyword>
<dbReference type="BioCyc" id="PSP1104324:GJSN-1726-MONOMER"/>
<dbReference type="STRING" id="1104324.P186_1760"/>
<dbReference type="EMBL" id="CP003098">
    <property type="protein sequence ID" value="AET33170.1"/>
    <property type="molecule type" value="Genomic_DNA"/>
</dbReference>
<proteinExistence type="predicted"/>
<dbReference type="eggNOG" id="arCOG07307">
    <property type="taxonomic scope" value="Archaea"/>
</dbReference>
<dbReference type="Proteomes" id="UP000005867">
    <property type="component" value="Chromosome"/>
</dbReference>
<evidence type="ECO:0000256" key="1">
    <source>
        <dbReference type="SAM" id="MobiDB-lite"/>
    </source>
</evidence>
<evidence type="ECO:0000313" key="2">
    <source>
        <dbReference type="EMBL" id="AET33170.1"/>
    </source>
</evidence>
<sequence>MKNIHRIHAAGTPEEVPAKWRAAEIERRKTVVKYRCRTLRVVTAKTPRPPNDNNTPLPRRGAGHSAGLKSRRATYRHSRDLA</sequence>
<protein>
    <submittedName>
        <fullName evidence="2">Uncharacterized protein</fullName>
    </submittedName>
</protein>
<accession>G7VGZ9</accession>
<dbReference type="AlphaFoldDB" id="G7VGZ9"/>
<feature type="region of interest" description="Disordered" evidence="1">
    <location>
        <begin position="42"/>
        <end position="82"/>
    </location>
</feature>
<dbReference type="KEGG" id="pyr:P186_1760"/>
<name>G7VGZ9_9CREN</name>
<dbReference type="HOGENOM" id="CLU_2550420_0_0_2"/>
<gene>
    <name evidence="2" type="ORF">P186_1760</name>
</gene>
<reference evidence="2 3" key="1">
    <citation type="journal article" date="2012" name="J. Bacteriol.">
        <title>Complete genome sequence of strain 1860, a crenarchaeon of the genus pyrobaculum able to grow with various electron acceptors.</title>
        <authorList>
            <person name="Mardanov A.V."/>
            <person name="Gumerov V.M."/>
            <person name="Slobodkina G.B."/>
            <person name="Beletsky A.V."/>
            <person name="Bonch-Osmolovskaya E.A."/>
            <person name="Ravin N.V."/>
            <person name="Skryabin K.G."/>
        </authorList>
    </citation>
    <scope>NUCLEOTIDE SEQUENCE [LARGE SCALE GENOMIC DNA]</scope>
    <source>
        <strain evidence="2 3">1860</strain>
    </source>
</reference>
<organism evidence="2 3">
    <name type="scientific">Pyrobaculum ferrireducens</name>
    <dbReference type="NCBI Taxonomy" id="1104324"/>
    <lineage>
        <taxon>Archaea</taxon>
        <taxon>Thermoproteota</taxon>
        <taxon>Thermoprotei</taxon>
        <taxon>Thermoproteales</taxon>
        <taxon>Thermoproteaceae</taxon>
        <taxon>Pyrobaculum</taxon>
    </lineage>
</organism>
<evidence type="ECO:0000313" key="3">
    <source>
        <dbReference type="Proteomes" id="UP000005867"/>
    </source>
</evidence>